<reference evidence="2" key="1">
    <citation type="journal article" date="2020" name="Stud. Mycol.">
        <title>101 Dothideomycetes genomes: a test case for predicting lifestyles and emergence of pathogens.</title>
        <authorList>
            <person name="Haridas S."/>
            <person name="Albert R."/>
            <person name="Binder M."/>
            <person name="Bloem J."/>
            <person name="Labutti K."/>
            <person name="Salamov A."/>
            <person name="Andreopoulos B."/>
            <person name="Baker S."/>
            <person name="Barry K."/>
            <person name="Bills G."/>
            <person name="Bluhm B."/>
            <person name="Cannon C."/>
            <person name="Castanera R."/>
            <person name="Culley D."/>
            <person name="Daum C."/>
            <person name="Ezra D."/>
            <person name="Gonzalez J."/>
            <person name="Henrissat B."/>
            <person name="Kuo A."/>
            <person name="Liang C."/>
            <person name="Lipzen A."/>
            <person name="Lutzoni F."/>
            <person name="Magnuson J."/>
            <person name="Mondo S."/>
            <person name="Nolan M."/>
            <person name="Ohm R."/>
            <person name="Pangilinan J."/>
            <person name="Park H.-J."/>
            <person name="Ramirez L."/>
            <person name="Alfaro M."/>
            <person name="Sun H."/>
            <person name="Tritt A."/>
            <person name="Yoshinaga Y."/>
            <person name="Zwiers L.-H."/>
            <person name="Turgeon B."/>
            <person name="Goodwin S."/>
            <person name="Spatafora J."/>
            <person name="Crous P."/>
            <person name="Grigoriev I."/>
        </authorList>
    </citation>
    <scope>NUCLEOTIDE SEQUENCE</scope>
    <source>
        <strain evidence="2">ATCC 16933</strain>
    </source>
</reference>
<dbReference type="Proteomes" id="UP000799766">
    <property type="component" value="Unassembled WGS sequence"/>
</dbReference>
<evidence type="ECO:0000256" key="1">
    <source>
        <dbReference type="SAM" id="MobiDB-lite"/>
    </source>
</evidence>
<name>A0A6A6P5D5_9PEZI</name>
<proteinExistence type="predicted"/>
<protein>
    <submittedName>
        <fullName evidence="2">Uncharacterized protein</fullName>
    </submittedName>
</protein>
<feature type="compositionally biased region" description="Basic and acidic residues" evidence="1">
    <location>
        <begin position="31"/>
        <end position="43"/>
    </location>
</feature>
<dbReference type="EMBL" id="MU001677">
    <property type="protein sequence ID" value="KAF2458643.1"/>
    <property type="molecule type" value="Genomic_DNA"/>
</dbReference>
<accession>A0A6A6P5D5</accession>
<dbReference type="AlphaFoldDB" id="A0A6A6P5D5"/>
<keyword evidence="3" id="KW-1185">Reference proteome</keyword>
<feature type="region of interest" description="Disordered" evidence="1">
    <location>
        <begin position="1"/>
        <end position="47"/>
    </location>
</feature>
<gene>
    <name evidence="2" type="ORF">BDY21DRAFT_340876</name>
</gene>
<evidence type="ECO:0000313" key="2">
    <source>
        <dbReference type="EMBL" id="KAF2458643.1"/>
    </source>
</evidence>
<organism evidence="2 3">
    <name type="scientific">Lineolata rhizophorae</name>
    <dbReference type="NCBI Taxonomy" id="578093"/>
    <lineage>
        <taxon>Eukaryota</taxon>
        <taxon>Fungi</taxon>
        <taxon>Dikarya</taxon>
        <taxon>Ascomycota</taxon>
        <taxon>Pezizomycotina</taxon>
        <taxon>Dothideomycetes</taxon>
        <taxon>Dothideomycetes incertae sedis</taxon>
        <taxon>Lineolatales</taxon>
        <taxon>Lineolataceae</taxon>
        <taxon>Lineolata</taxon>
    </lineage>
</organism>
<evidence type="ECO:0000313" key="3">
    <source>
        <dbReference type="Proteomes" id="UP000799766"/>
    </source>
</evidence>
<sequence length="67" mass="7537">MRPAREHQGANEGVETADTERSWAPTAGSTDAREKETGEETRVRTAVRRKEKPLLWAARRTEGRECG</sequence>